<name>A0A554A489_9BACI</name>
<proteinExistence type="predicted"/>
<dbReference type="AlphaFoldDB" id="A0A554A489"/>
<comment type="caution">
    <text evidence="2">The sequence shown here is derived from an EMBL/GenBank/DDBJ whole genome shotgun (WGS) entry which is preliminary data.</text>
</comment>
<feature type="domain" description="DZANK-type" evidence="1">
    <location>
        <begin position="107"/>
        <end position="159"/>
    </location>
</feature>
<dbReference type="Proteomes" id="UP000318521">
    <property type="component" value="Unassembled WGS sequence"/>
</dbReference>
<reference evidence="2 3" key="1">
    <citation type="submission" date="2019-07" db="EMBL/GenBank/DDBJ databases">
        <authorList>
            <person name="Park Y.J."/>
            <person name="Jeong S.E."/>
            <person name="Jung H.S."/>
        </authorList>
    </citation>
    <scope>NUCLEOTIDE SEQUENCE [LARGE SCALE GENOMIC DNA]</scope>
    <source>
        <strain evidence="3">P16(2019)</strain>
    </source>
</reference>
<dbReference type="RefSeq" id="WP_143846848.1">
    <property type="nucleotide sequence ID" value="NZ_VLXZ01000001.1"/>
</dbReference>
<keyword evidence="3" id="KW-1185">Reference proteome</keyword>
<dbReference type="Pfam" id="PF12773">
    <property type="entry name" value="DZR"/>
    <property type="match status" value="1"/>
</dbReference>
<sequence>MTSGWKEKVGEGLSKVQGGIDQGKQKLQTTQEATRLKRDLQHRYSDKSEILLQLGQEAYRKLREGTLVDPELEGLSAKLIEKDVSIFMNQKELTNLMNDDSQAVVQCSHCQKENAADALFCGGCGTAIAAPVTEEEAMVSCHVCSIDRPQTANFCPCCGTSTLKKEVG</sequence>
<evidence type="ECO:0000313" key="3">
    <source>
        <dbReference type="Proteomes" id="UP000318521"/>
    </source>
</evidence>
<dbReference type="InterPro" id="IPR025874">
    <property type="entry name" value="DZR"/>
</dbReference>
<evidence type="ECO:0000259" key="1">
    <source>
        <dbReference type="Pfam" id="PF12773"/>
    </source>
</evidence>
<accession>A0A554A489</accession>
<organism evidence="2 3">
    <name type="scientific">Alkalicoccobacillus porphyridii</name>
    <dbReference type="NCBI Taxonomy" id="2597270"/>
    <lineage>
        <taxon>Bacteria</taxon>
        <taxon>Bacillati</taxon>
        <taxon>Bacillota</taxon>
        <taxon>Bacilli</taxon>
        <taxon>Bacillales</taxon>
        <taxon>Bacillaceae</taxon>
        <taxon>Alkalicoccobacillus</taxon>
    </lineage>
</organism>
<protein>
    <submittedName>
        <fullName evidence="2">Zinc ribbon domain-containing protein</fullName>
    </submittedName>
</protein>
<dbReference type="EMBL" id="VLXZ01000001">
    <property type="protein sequence ID" value="TSB48504.1"/>
    <property type="molecule type" value="Genomic_DNA"/>
</dbReference>
<gene>
    <name evidence="2" type="ORF">FN960_02830</name>
</gene>
<evidence type="ECO:0000313" key="2">
    <source>
        <dbReference type="EMBL" id="TSB48504.1"/>
    </source>
</evidence>
<dbReference type="OrthoDB" id="2922473at2"/>